<accession>A0A0K1PQ27</accession>
<dbReference type="STRING" id="1391654.AKJ09_02314"/>
<sequence>MVAVFTAAATVMAWGCSRTQERLGAEIGEPPPVFAALDAGSDATPDARGLTNYCPSNKCPPGWMTCPDSRFPCDTNIASDPHNCGGCGLDCSRGGPGATFVCNEGACTMSCTSGALDCDGIVDNGCESRTINPTSCGGCGVVCAVGESCRYQDDTFTTVACGCPPGKLDCQGCKDVVDDDSHCGACNNACDRTGGPDAPQYANSYYGCASSQCGKVKCKAGFGNCDGDIENGCETSTIADDNCGACGNKCGAGQKCAVDAVSNKLACLCEEGLTFCQTGEVNGIPKGSCVDVRSDQYNCGACGVDCGSFIGDGYSTSICDYGRCLFRCTNGAADCNGSRNDGCEIDTNSDPRNCGGCGITCDLTMGQACVAGKCVVEPCDQADAGEVTR</sequence>
<evidence type="ECO:0000313" key="2">
    <source>
        <dbReference type="Proteomes" id="UP000064967"/>
    </source>
</evidence>
<evidence type="ECO:0000313" key="1">
    <source>
        <dbReference type="EMBL" id="AKU95650.1"/>
    </source>
</evidence>
<organism evidence="1 2">
    <name type="scientific">Labilithrix luteola</name>
    <dbReference type="NCBI Taxonomy" id="1391654"/>
    <lineage>
        <taxon>Bacteria</taxon>
        <taxon>Pseudomonadati</taxon>
        <taxon>Myxococcota</taxon>
        <taxon>Polyangia</taxon>
        <taxon>Polyangiales</taxon>
        <taxon>Labilitrichaceae</taxon>
        <taxon>Labilithrix</taxon>
    </lineage>
</organism>
<keyword evidence="2" id="KW-1185">Reference proteome</keyword>
<name>A0A0K1PQ27_9BACT</name>
<dbReference type="Proteomes" id="UP000064967">
    <property type="component" value="Chromosome"/>
</dbReference>
<dbReference type="EMBL" id="CP012333">
    <property type="protein sequence ID" value="AKU95650.1"/>
    <property type="molecule type" value="Genomic_DNA"/>
</dbReference>
<proteinExistence type="predicted"/>
<reference evidence="1 2" key="1">
    <citation type="submission" date="2015-08" db="EMBL/GenBank/DDBJ databases">
        <authorList>
            <person name="Babu N.S."/>
            <person name="Beckwith C.J."/>
            <person name="Beseler K.G."/>
            <person name="Brison A."/>
            <person name="Carone J.V."/>
            <person name="Caskin T.P."/>
            <person name="Diamond M."/>
            <person name="Durham M.E."/>
            <person name="Foxe J.M."/>
            <person name="Go M."/>
            <person name="Henderson B.A."/>
            <person name="Jones I.B."/>
            <person name="McGettigan J.A."/>
            <person name="Micheletti S.J."/>
            <person name="Nasrallah M.E."/>
            <person name="Ortiz D."/>
            <person name="Piller C.R."/>
            <person name="Privatt S.R."/>
            <person name="Schneider S.L."/>
            <person name="Sharp S."/>
            <person name="Smith T.C."/>
            <person name="Stanton J.D."/>
            <person name="Ullery H.E."/>
            <person name="Wilson R.J."/>
            <person name="Serrano M.G."/>
            <person name="Buck G."/>
            <person name="Lee V."/>
            <person name="Wang Y."/>
            <person name="Carvalho R."/>
            <person name="Voegtly L."/>
            <person name="Shi R."/>
            <person name="Duckworth R."/>
            <person name="Johnson A."/>
            <person name="Loviza R."/>
            <person name="Walstead R."/>
            <person name="Shah Z."/>
            <person name="Kiflezghi M."/>
            <person name="Wade K."/>
            <person name="Ball S.L."/>
            <person name="Bradley K.W."/>
            <person name="Asai D.J."/>
            <person name="Bowman C.A."/>
            <person name="Russell D.A."/>
            <person name="Pope W.H."/>
            <person name="Jacobs-Sera D."/>
            <person name="Hendrix R.W."/>
            <person name="Hatfull G.F."/>
        </authorList>
    </citation>
    <scope>NUCLEOTIDE SEQUENCE [LARGE SCALE GENOMIC DNA]</scope>
    <source>
        <strain evidence="1 2">DSM 27648</strain>
    </source>
</reference>
<dbReference type="KEGG" id="llu:AKJ09_02314"/>
<dbReference type="AlphaFoldDB" id="A0A0K1PQ27"/>
<protein>
    <recommendedName>
        <fullName evidence="3">Tryptophan synthase alpha chain</fullName>
    </recommendedName>
</protein>
<evidence type="ECO:0008006" key="3">
    <source>
        <dbReference type="Google" id="ProtNLM"/>
    </source>
</evidence>
<gene>
    <name evidence="1" type="ORF">AKJ09_02314</name>
</gene>